<evidence type="ECO:0000256" key="1">
    <source>
        <dbReference type="ARBA" id="ARBA00001946"/>
    </source>
</evidence>
<dbReference type="EMBL" id="AALD02000048">
    <property type="protein sequence ID" value="EEQ09150.1"/>
    <property type="molecule type" value="Genomic_DNA"/>
</dbReference>
<evidence type="ECO:0000256" key="10">
    <source>
        <dbReference type="ARBA" id="ARBA00022737"/>
    </source>
</evidence>
<dbReference type="GO" id="GO:0020002">
    <property type="term" value="C:host cell plasma membrane"/>
    <property type="evidence" value="ECO:0007669"/>
    <property type="project" value="UniProtKB-SubCell"/>
</dbReference>
<evidence type="ECO:0000256" key="20">
    <source>
        <dbReference type="ARBA" id="ARBA00023586"/>
    </source>
</evidence>
<protein>
    <submittedName>
        <fullName evidence="22">RTX toxin and Ca2+-binding protein</fullName>
    </submittedName>
</protein>
<dbReference type="PROSITE" id="PS51771">
    <property type="entry name" value="CGT_MARTX_CPD"/>
    <property type="match status" value="1"/>
</dbReference>
<keyword evidence="6" id="KW-0800">Toxin</keyword>
<keyword evidence="9" id="KW-0479">Metal-binding</keyword>
<keyword evidence="10" id="KW-0677">Repeat</keyword>
<evidence type="ECO:0000256" key="4">
    <source>
        <dbReference type="ARBA" id="ARBA00022511"/>
    </source>
</evidence>
<name>A0ABF7PHM6_YERMW</name>
<dbReference type="Gene3D" id="3.90.550.20">
    <property type="match status" value="1"/>
</dbReference>
<dbReference type="Pfam" id="PF11713">
    <property type="entry name" value="Peptidase_C80"/>
    <property type="match status" value="1"/>
</dbReference>
<evidence type="ECO:0000256" key="8">
    <source>
        <dbReference type="ARBA" id="ARBA00022679"/>
    </source>
</evidence>
<dbReference type="Gene3D" id="3.40.50.11050">
    <property type="match status" value="1"/>
</dbReference>
<keyword evidence="18" id="KW-0472">Membrane</keyword>
<evidence type="ECO:0000313" key="22">
    <source>
        <dbReference type="EMBL" id="EEQ09150.1"/>
    </source>
</evidence>
<keyword evidence="7" id="KW-0645">Protease</keyword>
<evidence type="ECO:0000256" key="2">
    <source>
        <dbReference type="ARBA" id="ARBA00004165"/>
    </source>
</evidence>
<comment type="subcellular location">
    <subcellularLocation>
        <location evidence="2">Host cell membrane</location>
    </subcellularLocation>
    <subcellularLocation>
        <location evidence="20">Host cytoplasm</location>
        <location evidence="20">Host cytosol</location>
    </subcellularLocation>
    <subcellularLocation>
        <location evidence="3">Secreted</location>
    </subcellularLocation>
</comment>
<proteinExistence type="predicted"/>
<evidence type="ECO:0000256" key="19">
    <source>
        <dbReference type="ARBA" id="ARBA00023200"/>
    </source>
</evidence>
<evidence type="ECO:0000259" key="21">
    <source>
        <dbReference type="PROSITE" id="PS51771"/>
    </source>
</evidence>
<evidence type="ECO:0000256" key="7">
    <source>
        <dbReference type="ARBA" id="ARBA00022670"/>
    </source>
</evidence>
<keyword evidence="14" id="KW-0460">Magnesium</keyword>
<keyword evidence="11" id="KW-0378">Hydrolase</keyword>
<dbReference type="GO" id="GO:0016740">
    <property type="term" value="F:transferase activity"/>
    <property type="evidence" value="ECO:0007669"/>
    <property type="project" value="UniProtKB-KW"/>
</dbReference>
<evidence type="ECO:0000256" key="6">
    <source>
        <dbReference type="ARBA" id="ARBA00022656"/>
    </source>
</evidence>
<dbReference type="GO" id="GO:0006508">
    <property type="term" value="P:proteolysis"/>
    <property type="evidence" value="ECO:0007669"/>
    <property type="project" value="UniProtKB-KW"/>
</dbReference>
<dbReference type="GeneID" id="57917007"/>
<evidence type="ECO:0000256" key="15">
    <source>
        <dbReference type="ARBA" id="ARBA00022870"/>
    </source>
</evidence>
<keyword evidence="16" id="KW-0843">Virulence</keyword>
<accession>A0ABF7PHM6</accession>
<evidence type="ECO:0000256" key="3">
    <source>
        <dbReference type="ARBA" id="ARBA00004613"/>
    </source>
</evidence>
<evidence type="ECO:0000256" key="14">
    <source>
        <dbReference type="ARBA" id="ARBA00022842"/>
    </source>
</evidence>
<gene>
    <name evidence="22" type="ORF">ymoll0001_37990</name>
</gene>
<evidence type="ECO:0000256" key="12">
    <source>
        <dbReference type="ARBA" id="ARBA00022807"/>
    </source>
</evidence>
<evidence type="ECO:0000256" key="13">
    <source>
        <dbReference type="ARBA" id="ARBA00022813"/>
    </source>
</evidence>
<evidence type="ECO:0000256" key="9">
    <source>
        <dbReference type="ARBA" id="ARBA00022723"/>
    </source>
</evidence>
<dbReference type="GO" id="GO:0044164">
    <property type="term" value="C:host cell cytosol"/>
    <property type="evidence" value="ECO:0007669"/>
    <property type="project" value="UniProtKB-SubCell"/>
</dbReference>
<evidence type="ECO:0000256" key="17">
    <source>
        <dbReference type="ARBA" id="ARBA00023121"/>
    </source>
</evidence>
<dbReference type="CDD" id="cd20502">
    <property type="entry name" value="C80_toxinA_B-like"/>
    <property type="match status" value="1"/>
</dbReference>
<dbReference type="Pfam" id="PF12919">
    <property type="entry name" value="TcdA_TcdB"/>
    <property type="match status" value="1"/>
</dbReference>
<dbReference type="InterPro" id="IPR024769">
    <property type="entry name" value="TcdA/TcdB_pore_forming"/>
</dbReference>
<dbReference type="RefSeq" id="WP_004876989.1">
    <property type="nucleotide sequence ID" value="NZ_AALD02000048.1"/>
</dbReference>
<evidence type="ECO:0000256" key="11">
    <source>
        <dbReference type="ARBA" id="ARBA00022801"/>
    </source>
</evidence>
<dbReference type="GO" id="GO:0005576">
    <property type="term" value="C:extracellular region"/>
    <property type="evidence" value="ECO:0007669"/>
    <property type="project" value="UniProtKB-SubCell"/>
</dbReference>
<organism evidence="22 23">
    <name type="scientific">Yersinia mollaretii (strain ATCC 43969 / DSM 18520 / CIP 103324 / CNY 7263 / WAIP 204)</name>
    <dbReference type="NCBI Taxonomy" id="349967"/>
    <lineage>
        <taxon>Bacteria</taxon>
        <taxon>Pseudomonadati</taxon>
        <taxon>Pseudomonadota</taxon>
        <taxon>Gammaproteobacteria</taxon>
        <taxon>Enterobacterales</taxon>
        <taxon>Yersiniaceae</taxon>
        <taxon>Yersinia</taxon>
    </lineage>
</organism>
<dbReference type="InterPro" id="IPR024770">
    <property type="entry name" value="TcdA/TcdB_cat"/>
</dbReference>
<sequence length="1998" mass="222477">MSTDLPKSNKNNNFITHNLHTVWIGGPLPDITKSYLKVWRDINPDYTHITWIDTDNKFVALYNNAVKELREYTLKQYLVGDSNATANDYYDQAVQIERGVRENVYLPHGNDIERIKTIKKIAGSLGDNKVQEYRTKIETIESSFVEMIDGQQGHYQHVSALFEQFSEMDNLRATALKQIYEREINDRGNLAAASDILRLVALQTQGGVYIDTDLLPHIDWDLIESTKLFLMNDNNSVERVYSKEIYLEIEKYKQLTGSKTNKIRSGLTKSQINEIQRLTEENNLFKHLNELEKNCFYSDNSVRGWTNAMLACNENNGFMNALMDRIILNYTILDEFIISNIVTDGEMLNFTEKMSAQFGLNAEHEGSFIPSLANYYKDSIVPNSPQATATLFMTGPTVLDTVIRVEEAVRRGIVKKEAIASLYTVEETFSSWSISQFYDKAAFYLDKVKFDISLNSAEEGILRDSCFDVIQQSKEQATHLPDIAIKFLESLNNFTWKQLELLIKASEFSDQYKTLATLADKQLGIELWEKPSKEHFLTLLDEGHVESSFGYEKQLIIQLQGDETCFKSAQAFFAKHPKQSEWLQLTDGNINDVFTWSTSDNHYQYTDKPLALEKSGAVRIILVGHGDSKQFAGMSAVQVGATLGKVFDKISKQGATKFNNIKLNMAGCSLFDTYLPLEQTFPGQLAIWMNERADFWGLKPEQLSVVAYEYPLRAVENGKKEIFVKGEWINKEIAAINNQLNKTVLGWDNESNTLVKRKLSLPEITSAAQTIDSAMKSYGQLGTLSQQQLLELHEQTSQQLREALYQQKRPTEHSIEIEQKVIQALKLTNLSQEWNTAALELHASSGLDEHWHTSFTTRPLEQGHEVLFIHESTGEKKWINTEKEIFHTFGEQYQTLTTQLSNTLSFDPHTGEATAKPNVFEGDAVHTLNAAFLLQALMGQRPQQQGSSDALSWPMQLQNYVGLIQPTIGLAEDAVHLGGLVTQAIAGVELKPLAQTLSALHASPTLGSVMPALPGLLLDAANLTGIIAQLATTDNPIEIAVASTNLTMATLTTGVNVAALVTSFIPAAAGASAVLGLVAVPLAGIAAGLPALVEGFSTIAQSCESTFKAFDFVQKGIENPTQLQNLTPKETNNPLLSLGSGAVVSIVDFQQNSVTYGNVTMIGTDPNSGSGHTRVGGFDSFFSGPNLDTKMKLDIYLGLGLSRKQQPVELSQAQLFYLPSGINKHYSFDYDFYSFHRGAKAPALRKLSEYYKREFLWHFNAFVSDYAVSHLTATLFSTQVQVLLDNHDRTLVIPTITEESSRNHLSYSIAGNGGKYTLVLPSKALRLEIAGSTASDEHWTIDIESVLKSSTIEHDNVILGAVQPQVLRGMTITRTGITIGAQTIAFTSNPPKQVLLIAKLDESGVSLGVNVNLESGKQQSFLISYHDNGDSLKATTLTGLAHSLQLSGIVPLSINGQQGLLDSQGDMAVWQEDPTKNTFRLSQGTLSCVFTLPSTVQILANEQHILLAGSINLPQGIIKFITQPSYQASGFSHELQQLYCDDNAAVNALEPLLDMTFETNKLINWLNSYAQHLYAAAVMQLSNSTVLSIKTHANKQFTFVYHSDTTTTGHFILNSANWSAKNCIFEYTRQFGSPVLIANANNIPELNLSAEDIDCRWCDVKTEMIMNINHPSASVTLPIQASRYSTVFIQTSESGSLTLTLNETDFFKERFQQVDADLVIQYGKSSIIKIANAINPNLQLLMNFTNKQAVTVNDIIISAIIDSEAIINTINQYFKLDDVVSALKREDGVISFTGLSGLCYEMRPFEFPQKMAYVFVIIGYQGNTSFVFPERQFFNYIPAVIRTVNNQSVFNKKTELRLTRRSQHGPLYLMNDMLKFSDLDINYLIYRKYLTKLSDSQNHGNYIVLGEYSLDLSGLYATPQMTLDLIAALETMDATALSQVISHWLVSLGQGGNESHHNAAIIGKDVEYILNDAMIYSSGQTPILSWDSYEVLSHKSVV</sequence>
<dbReference type="InterPro" id="IPR029044">
    <property type="entry name" value="Nucleotide-diphossugar_trans"/>
</dbReference>
<evidence type="ECO:0000256" key="16">
    <source>
        <dbReference type="ARBA" id="ARBA00023026"/>
    </source>
</evidence>
<dbReference type="Pfam" id="PF12920">
    <property type="entry name" value="TcdA_TcdB_pore"/>
    <property type="match status" value="1"/>
</dbReference>
<dbReference type="GO" id="GO:0008289">
    <property type="term" value="F:lipid binding"/>
    <property type="evidence" value="ECO:0007669"/>
    <property type="project" value="UniProtKB-KW"/>
</dbReference>
<keyword evidence="23" id="KW-1185">Reference proteome</keyword>
<dbReference type="SUPFAM" id="SSF53448">
    <property type="entry name" value="Nucleotide-diphospho-sugar transferases"/>
    <property type="match status" value="1"/>
</dbReference>
<dbReference type="GO" id="GO:0046872">
    <property type="term" value="F:metal ion binding"/>
    <property type="evidence" value="ECO:0007669"/>
    <property type="project" value="UniProtKB-KW"/>
</dbReference>
<evidence type="ECO:0000256" key="18">
    <source>
        <dbReference type="ARBA" id="ARBA00023136"/>
    </source>
</evidence>
<keyword evidence="5" id="KW-0964">Secreted</keyword>
<comment type="cofactor">
    <cofactor evidence="1">
        <name>Mg(2+)</name>
        <dbReference type="ChEBI" id="CHEBI:18420"/>
    </cofactor>
</comment>
<dbReference type="InterPro" id="IPR038383">
    <property type="entry name" value="CPD_dom_sf"/>
</dbReference>
<keyword evidence="8" id="KW-0808">Transferase</keyword>
<keyword evidence="12" id="KW-0788">Thiol protease</keyword>
<evidence type="ECO:0000256" key="5">
    <source>
        <dbReference type="ARBA" id="ARBA00022525"/>
    </source>
</evidence>
<reference evidence="22" key="1">
    <citation type="submission" date="2008-12" db="EMBL/GenBank/DDBJ databases">
        <title>Annotation of the Yersinia mollaretii ATCC 43969 genome.</title>
        <authorList>
            <person name="Read T.D."/>
            <person name="Akmal A."/>
            <person name="Bishop-Lilly K."/>
            <person name="Chen P.E."/>
            <person name="Cook C."/>
            <person name="Kiley M.P."/>
            <person name="Lentz S."/>
            <person name="Mateczun A."/>
            <person name="Nagarajan N."/>
            <person name="Nolan N."/>
            <person name="Osborne B.I."/>
            <person name="Pop M."/>
            <person name="Sozhamannan S."/>
            <person name="Stewart A.C."/>
            <person name="Sulakvelidze A."/>
            <person name="Thomason B."/>
            <person name="Willner K."/>
            <person name="Zwick M.E."/>
        </authorList>
    </citation>
    <scope>NUCLEOTIDE SEQUENCE [LARGE SCALE GENOMIC DNA]</scope>
    <source>
        <strain evidence="22">ATCC 43969</strain>
    </source>
</reference>
<keyword evidence="15" id="KW-1043">Host membrane</keyword>
<dbReference type="Proteomes" id="UP000003027">
    <property type="component" value="Unassembled WGS sequence"/>
</dbReference>
<dbReference type="GO" id="GO:0090729">
    <property type="term" value="F:toxin activity"/>
    <property type="evidence" value="ECO:0007669"/>
    <property type="project" value="UniProtKB-KW"/>
</dbReference>
<keyword evidence="4" id="KW-1032">Host cell membrane</keyword>
<dbReference type="InterPro" id="IPR020974">
    <property type="entry name" value="CPD_dom"/>
</dbReference>
<comment type="caution">
    <text evidence="22">The sequence shown here is derived from an EMBL/GenBank/DDBJ whole genome shotgun (WGS) entry which is preliminary data.</text>
</comment>
<evidence type="ECO:0000313" key="23">
    <source>
        <dbReference type="Proteomes" id="UP000003027"/>
    </source>
</evidence>
<feature type="domain" description="Peptidase C80" evidence="21">
    <location>
        <begin position="542"/>
        <end position="747"/>
    </location>
</feature>
<keyword evidence="17" id="KW-0446">Lipid-binding</keyword>
<dbReference type="GO" id="GO:0008234">
    <property type="term" value="F:cysteine-type peptidase activity"/>
    <property type="evidence" value="ECO:0007669"/>
    <property type="project" value="UniProtKB-KW"/>
</dbReference>
<keyword evidence="19" id="KW-1035">Host cytoplasm</keyword>
<keyword evidence="13" id="KW-0068">Autocatalytic cleavage</keyword>